<name>A0A8J2JD58_9HEXA</name>
<dbReference type="OrthoDB" id="29851at2759"/>
<dbReference type="PANTHER" id="PTHR19375">
    <property type="entry name" value="HEAT SHOCK PROTEIN 70KDA"/>
    <property type="match status" value="1"/>
</dbReference>
<feature type="region of interest" description="Disordered" evidence="5">
    <location>
        <begin position="462"/>
        <end position="508"/>
    </location>
</feature>
<reference evidence="6" key="1">
    <citation type="submission" date="2021-06" db="EMBL/GenBank/DDBJ databases">
        <authorList>
            <person name="Hodson N. C."/>
            <person name="Mongue J. A."/>
            <person name="Jaron S. K."/>
        </authorList>
    </citation>
    <scope>NUCLEOTIDE SEQUENCE</scope>
</reference>
<protein>
    <submittedName>
        <fullName evidence="6">Uncharacterized protein</fullName>
    </submittedName>
</protein>
<dbReference type="GO" id="GO:0005524">
    <property type="term" value="F:ATP binding"/>
    <property type="evidence" value="ECO:0007669"/>
    <property type="project" value="UniProtKB-KW"/>
</dbReference>
<gene>
    <name evidence="6" type="ORF">AFUS01_LOCUS7397</name>
</gene>
<comment type="caution">
    <text evidence="6">The sequence shown here is derived from an EMBL/GenBank/DDBJ whole genome shotgun (WGS) entry which is preliminary data.</text>
</comment>
<dbReference type="InterPro" id="IPR013126">
    <property type="entry name" value="Hsp_70_fam"/>
</dbReference>
<dbReference type="Pfam" id="PF00012">
    <property type="entry name" value="HSP70"/>
    <property type="match status" value="2"/>
</dbReference>
<dbReference type="AlphaFoldDB" id="A0A8J2JD58"/>
<evidence type="ECO:0000256" key="5">
    <source>
        <dbReference type="SAM" id="MobiDB-lite"/>
    </source>
</evidence>
<dbReference type="Proteomes" id="UP000708208">
    <property type="component" value="Unassembled WGS sequence"/>
</dbReference>
<evidence type="ECO:0000256" key="4">
    <source>
        <dbReference type="RuleBase" id="RU003322"/>
    </source>
</evidence>
<sequence length="508" mass="57738">MASHKMTHLDMYHFHCKYAENSYKDYMSKRTQTSKYTQPEDLQDWHDQATLVALRSVSEVQVLTKELLNKVEEHLEETFRSYQTINLDKLTSRGPVLAIDFGSSNSCAALYRKKKVVIIVNSDGQKETPSYVAIDVDFETRPDVYVGEPAKKNSLDNPKNSIFGMKEMLTKRWKDISKLDKLPYEVVIDRDMVSVRVGRFYTVEELIGTIIKKLKADAEEYLGRSISCAIISVPVRFNAHQRALLKQACTMVGLNILQIVTEPTASLVGYDLLNPDNSQLWIVGVHEEFKGGDSFDKKMLKYCLKEFNTKHGIRISSKGTSEKDERRLKRLRMECERQKRSLSVAAEVTVNVSSFYMGNDLVVKFTRKLFETLNGDNFMELVEKVDEVIVNSGLSKNNIDNVILAGGSSSVHGVQEQLRGYFKRDIILGDIPPGEAIVHGLALLAEGKRKNPEIENVRFQEMDESPSRPRITSDVLFDPSTQTVVRGNPKRHTEPSHFKPSGNKKNYQ</sequence>
<proteinExistence type="inferred from homology"/>
<accession>A0A8J2JD58</accession>
<dbReference type="GO" id="GO:0140662">
    <property type="term" value="F:ATP-dependent protein folding chaperone"/>
    <property type="evidence" value="ECO:0007669"/>
    <property type="project" value="InterPro"/>
</dbReference>
<evidence type="ECO:0000256" key="1">
    <source>
        <dbReference type="ARBA" id="ARBA00007381"/>
    </source>
</evidence>
<evidence type="ECO:0000313" key="7">
    <source>
        <dbReference type="Proteomes" id="UP000708208"/>
    </source>
</evidence>
<evidence type="ECO:0000313" key="6">
    <source>
        <dbReference type="EMBL" id="CAG7717970.1"/>
    </source>
</evidence>
<keyword evidence="7" id="KW-1185">Reference proteome</keyword>
<dbReference type="EMBL" id="CAJVCH010049951">
    <property type="protein sequence ID" value="CAG7717970.1"/>
    <property type="molecule type" value="Genomic_DNA"/>
</dbReference>
<keyword evidence="3 4" id="KW-0067">ATP-binding</keyword>
<dbReference type="FunFam" id="3.90.640.10:FF:000003">
    <property type="entry name" value="Molecular chaperone DnaK"/>
    <property type="match status" value="1"/>
</dbReference>
<evidence type="ECO:0000256" key="3">
    <source>
        <dbReference type="ARBA" id="ARBA00022840"/>
    </source>
</evidence>
<evidence type="ECO:0000256" key="2">
    <source>
        <dbReference type="ARBA" id="ARBA00022741"/>
    </source>
</evidence>
<keyword evidence="2 4" id="KW-0547">Nucleotide-binding</keyword>
<organism evidence="6 7">
    <name type="scientific">Allacma fusca</name>
    <dbReference type="NCBI Taxonomy" id="39272"/>
    <lineage>
        <taxon>Eukaryota</taxon>
        <taxon>Metazoa</taxon>
        <taxon>Ecdysozoa</taxon>
        <taxon>Arthropoda</taxon>
        <taxon>Hexapoda</taxon>
        <taxon>Collembola</taxon>
        <taxon>Symphypleona</taxon>
        <taxon>Sminthuridae</taxon>
        <taxon>Allacma</taxon>
    </lineage>
</organism>
<comment type="similarity">
    <text evidence="1 4">Belongs to the heat shock protein 70 family.</text>
</comment>